<evidence type="ECO:0000256" key="3">
    <source>
        <dbReference type="ARBA" id="ARBA00023015"/>
    </source>
</evidence>
<feature type="domain" description="HTH cro/C1-type" evidence="6">
    <location>
        <begin position="42"/>
        <end position="82"/>
    </location>
</feature>
<dbReference type="PANTHER" id="PTHR40661:SF3">
    <property type="entry name" value="FELS-1 PROPHAGE TRANSCRIPTIONAL REGULATOR"/>
    <property type="match status" value="1"/>
</dbReference>
<gene>
    <name evidence="7" type="ORF">SAMN05428998_1485</name>
</gene>
<keyword evidence="8" id="KW-1185">Reference proteome</keyword>
<evidence type="ECO:0000256" key="2">
    <source>
        <dbReference type="ARBA" id="ARBA00022801"/>
    </source>
</evidence>
<dbReference type="PROSITE" id="PS50943">
    <property type="entry name" value="HTH_CROC1"/>
    <property type="match status" value="1"/>
</dbReference>
<organism evidence="7 8">
    <name type="scientific">Tistlia consotensis USBA 355</name>
    <dbReference type="NCBI Taxonomy" id="560819"/>
    <lineage>
        <taxon>Bacteria</taxon>
        <taxon>Pseudomonadati</taxon>
        <taxon>Pseudomonadota</taxon>
        <taxon>Alphaproteobacteria</taxon>
        <taxon>Rhodospirillales</taxon>
        <taxon>Rhodovibrionaceae</taxon>
        <taxon>Tistlia</taxon>
    </lineage>
</organism>
<evidence type="ECO:0000256" key="1">
    <source>
        <dbReference type="ARBA" id="ARBA00022670"/>
    </source>
</evidence>
<dbReference type="CDD" id="cd00093">
    <property type="entry name" value="HTH_XRE"/>
    <property type="match status" value="1"/>
</dbReference>
<keyword evidence="1" id="KW-0645">Protease</keyword>
<dbReference type="InterPro" id="IPR010982">
    <property type="entry name" value="Lambda_DNA-bd_dom_sf"/>
</dbReference>
<keyword evidence="2" id="KW-0378">Hydrolase</keyword>
<dbReference type="Proteomes" id="UP000192917">
    <property type="component" value="Unassembled WGS sequence"/>
</dbReference>
<dbReference type="CDD" id="cd06529">
    <property type="entry name" value="S24_LexA-like"/>
    <property type="match status" value="1"/>
</dbReference>
<dbReference type="GO" id="GO:0003677">
    <property type="term" value="F:DNA binding"/>
    <property type="evidence" value="ECO:0007669"/>
    <property type="project" value="UniProtKB-KW"/>
</dbReference>
<dbReference type="STRING" id="560819.SAMN05428998_1485"/>
<evidence type="ECO:0000313" key="7">
    <source>
        <dbReference type="EMBL" id="SMF82839.1"/>
    </source>
</evidence>
<dbReference type="SUPFAM" id="SSF51306">
    <property type="entry name" value="LexA/Signal peptidase"/>
    <property type="match status" value="1"/>
</dbReference>
<dbReference type="PANTHER" id="PTHR40661">
    <property type="match status" value="1"/>
</dbReference>
<dbReference type="RefSeq" id="WP_159460382.1">
    <property type="nucleotide sequence ID" value="NZ_FWZX01000048.1"/>
</dbReference>
<dbReference type="InterPro" id="IPR039418">
    <property type="entry name" value="LexA-like"/>
</dbReference>
<dbReference type="Gene3D" id="1.10.260.40">
    <property type="entry name" value="lambda repressor-like DNA-binding domains"/>
    <property type="match status" value="1"/>
</dbReference>
<dbReference type="Pfam" id="PF00717">
    <property type="entry name" value="Peptidase_S24"/>
    <property type="match status" value="1"/>
</dbReference>
<dbReference type="AlphaFoldDB" id="A0A1Y6CX45"/>
<dbReference type="EMBL" id="FWZX01000048">
    <property type="protein sequence ID" value="SMF82839.1"/>
    <property type="molecule type" value="Genomic_DNA"/>
</dbReference>
<protein>
    <submittedName>
        <fullName evidence="7">Phage repressor protein C, contains Cro/C1-type HTH and peptisase s24 domains</fullName>
    </submittedName>
</protein>
<name>A0A1Y6CX45_9PROT</name>
<dbReference type="GO" id="GO:0006508">
    <property type="term" value="P:proteolysis"/>
    <property type="evidence" value="ECO:0007669"/>
    <property type="project" value="UniProtKB-KW"/>
</dbReference>
<evidence type="ECO:0000256" key="5">
    <source>
        <dbReference type="ARBA" id="ARBA00023163"/>
    </source>
</evidence>
<evidence type="ECO:0000313" key="8">
    <source>
        <dbReference type="Proteomes" id="UP000192917"/>
    </source>
</evidence>
<reference evidence="7 8" key="1">
    <citation type="submission" date="2017-04" db="EMBL/GenBank/DDBJ databases">
        <authorList>
            <person name="Afonso C.L."/>
            <person name="Miller P.J."/>
            <person name="Scott M.A."/>
            <person name="Spackman E."/>
            <person name="Goraichik I."/>
            <person name="Dimitrov K.M."/>
            <person name="Suarez D.L."/>
            <person name="Swayne D.E."/>
        </authorList>
    </citation>
    <scope>NUCLEOTIDE SEQUENCE [LARGE SCALE GENOMIC DNA]</scope>
    <source>
        <strain evidence="7 8">USBA 355</strain>
    </source>
</reference>
<dbReference type="InterPro" id="IPR001387">
    <property type="entry name" value="Cro/C1-type_HTH"/>
</dbReference>
<dbReference type="SUPFAM" id="SSF47413">
    <property type="entry name" value="lambda repressor-like DNA-binding domains"/>
    <property type="match status" value="1"/>
</dbReference>
<keyword evidence="4" id="KW-0238">DNA-binding</keyword>
<dbReference type="Gene3D" id="2.10.109.10">
    <property type="entry name" value="Umud Fragment, subunit A"/>
    <property type="match status" value="1"/>
</dbReference>
<dbReference type="Pfam" id="PF01381">
    <property type="entry name" value="HTH_3"/>
    <property type="match status" value="1"/>
</dbReference>
<evidence type="ECO:0000256" key="4">
    <source>
        <dbReference type="ARBA" id="ARBA00023125"/>
    </source>
</evidence>
<keyword evidence="3" id="KW-0805">Transcription regulation</keyword>
<dbReference type="PROSITE" id="PS00501">
    <property type="entry name" value="SPASE_I_1"/>
    <property type="match status" value="1"/>
</dbReference>
<proteinExistence type="predicted"/>
<keyword evidence="5" id="KW-0804">Transcription</keyword>
<dbReference type="GO" id="GO:0016020">
    <property type="term" value="C:membrane"/>
    <property type="evidence" value="ECO:0007669"/>
    <property type="project" value="InterPro"/>
</dbReference>
<accession>A0A1Y6CX45</accession>
<dbReference type="InterPro" id="IPR015927">
    <property type="entry name" value="Peptidase_S24_S26A/B/C"/>
</dbReference>
<dbReference type="InterPro" id="IPR019756">
    <property type="entry name" value="Pept_S26A_signal_pept_1_Ser-AS"/>
</dbReference>
<dbReference type="InterPro" id="IPR036286">
    <property type="entry name" value="LexA/Signal_pep-like_sf"/>
</dbReference>
<evidence type="ECO:0000259" key="6">
    <source>
        <dbReference type="PROSITE" id="PS50943"/>
    </source>
</evidence>
<sequence length="243" mass="26280">MAETVTRDDEVSGSDTVSAANRFGVFSERLRDSLEGRSGTWLAKSIGAAPSTVNSWLKGESEPGLTYLVACANVLERNVAWLATGEGPSSPGESGAQPRAANPQDQFVGIPRYDVQLSAGGGGFAQRAELLDEIPFTPKFLRRKLGRGTTRDLVMVEVAGDSMEPTLSDGDLVMIDTSSRTVNDGLFALVWEDALLVKRLRRAVDGLLIISDNSDLYEPMLLPRSRGDEVQVVGRVRWVARVV</sequence>
<dbReference type="GO" id="GO:0004252">
    <property type="term" value="F:serine-type endopeptidase activity"/>
    <property type="evidence" value="ECO:0007669"/>
    <property type="project" value="InterPro"/>
</dbReference>